<sequence>MNPVIFLCVLSMLPQLGVSIASSVVPFRAVVEMVSGDSRIFSGESVRLKCSVPDVRSSWSHLWFRGSEQLPQRGQHLTLWKMKVQESGKYYCEGVRDSQVGDINTLQSLPLEINVDGGWVILQVPPEPSLVSDTLKVMCRTRGTPPLHEVILYKDAVEVMRQNGLNPYFYLTNLTLEEQGVYSCRASWDIDRRTHSVISADASVQILDVLSLPVLEIVADNDLIPANKIKLICHLQYNARAPAPPINYYFYKNDHRLGTATSENHDLVRRTPGQYSCRAKVPVLGISRWSELESFGQAKEPGIMLHPDLLPRNSRPFAPSISSPQTSRPPAAEPTEAQPSLHQSTQTPTFTEPTEVSSIQTSSPAPKPPQPAPSPLQSTVQSLSQTPALVDKFEEWSDDTSAESSGGSAEPPLDSADVSWSSGGSAESDDIP</sequence>
<dbReference type="AlphaFoldDB" id="A0AAD9CFA9"/>
<name>A0AAD9CFA9_DISEL</name>
<feature type="compositionally biased region" description="Polar residues" evidence="3">
    <location>
        <begin position="337"/>
        <end position="361"/>
    </location>
</feature>
<dbReference type="Proteomes" id="UP001228049">
    <property type="component" value="Unassembled WGS sequence"/>
</dbReference>
<dbReference type="GO" id="GO:0006955">
    <property type="term" value="P:immune response"/>
    <property type="evidence" value="ECO:0007669"/>
    <property type="project" value="TreeGrafter"/>
</dbReference>
<gene>
    <name evidence="6" type="ORF">KUDE01_001246</name>
</gene>
<feature type="signal peptide" evidence="4">
    <location>
        <begin position="1"/>
        <end position="19"/>
    </location>
</feature>
<reference evidence="6" key="1">
    <citation type="submission" date="2023-04" db="EMBL/GenBank/DDBJ databases">
        <title>Chromosome-level genome of Chaenocephalus aceratus.</title>
        <authorList>
            <person name="Park H."/>
        </authorList>
    </citation>
    <scope>NUCLEOTIDE SEQUENCE</scope>
    <source>
        <strain evidence="6">DE</strain>
        <tissue evidence="6">Muscle</tissue>
    </source>
</reference>
<dbReference type="GO" id="GO:0004888">
    <property type="term" value="F:transmembrane signaling receptor activity"/>
    <property type="evidence" value="ECO:0007669"/>
    <property type="project" value="TreeGrafter"/>
</dbReference>
<dbReference type="InterPro" id="IPR050488">
    <property type="entry name" value="Ig_Fc_receptor"/>
</dbReference>
<evidence type="ECO:0000256" key="4">
    <source>
        <dbReference type="SAM" id="SignalP"/>
    </source>
</evidence>
<keyword evidence="7" id="KW-1185">Reference proteome</keyword>
<dbReference type="SMART" id="SM00409">
    <property type="entry name" value="IG"/>
    <property type="match status" value="2"/>
</dbReference>
<dbReference type="SUPFAM" id="SSF48726">
    <property type="entry name" value="Immunoglobulin"/>
    <property type="match status" value="1"/>
</dbReference>
<keyword evidence="1 4" id="KW-0732">Signal</keyword>
<feature type="region of interest" description="Disordered" evidence="3">
    <location>
        <begin position="306"/>
        <end position="432"/>
    </location>
</feature>
<dbReference type="InterPro" id="IPR013783">
    <property type="entry name" value="Ig-like_fold"/>
</dbReference>
<evidence type="ECO:0000256" key="1">
    <source>
        <dbReference type="ARBA" id="ARBA00022729"/>
    </source>
</evidence>
<dbReference type="EMBL" id="JASDAP010000007">
    <property type="protein sequence ID" value="KAK1900459.1"/>
    <property type="molecule type" value="Genomic_DNA"/>
</dbReference>
<dbReference type="InterPro" id="IPR036179">
    <property type="entry name" value="Ig-like_dom_sf"/>
</dbReference>
<accession>A0AAD9CFA9</accession>
<proteinExistence type="predicted"/>
<evidence type="ECO:0000256" key="2">
    <source>
        <dbReference type="ARBA" id="ARBA00023157"/>
    </source>
</evidence>
<feature type="compositionally biased region" description="Pro residues" evidence="3">
    <location>
        <begin position="365"/>
        <end position="374"/>
    </location>
</feature>
<dbReference type="PANTHER" id="PTHR11481:SF64">
    <property type="entry name" value="FC RECEPTOR-LIKE PROTEIN 4"/>
    <property type="match status" value="1"/>
</dbReference>
<dbReference type="Gene3D" id="2.60.40.10">
    <property type="entry name" value="Immunoglobulins"/>
    <property type="match status" value="2"/>
</dbReference>
<dbReference type="GO" id="GO:0009897">
    <property type="term" value="C:external side of plasma membrane"/>
    <property type="evidence" value="ECO:0007669"/>
    <property type="project" value="TreeGrafter"/>
</dbReference>
<feature type="domain" description="Ig-like" evidence="5">
    <location>
        <begin position="26"/>
        <end position="92"/>
    </location>
</feature>
<feature type="chain" id="PRO_5041955919" evidence="4">
    <location>
        <begin position="20"/>
        <end position="432"/>
    </location>
</feature>
<dbReference type="InterPro" id="IPR003599">
    <property type="entry name" value="Ig_sub"/>
</dbReference>
<dbReference type="PANTHER" id="PTHR11481">
    <property type="entry name" value="IMMUNOGLOBULIN FC RECEPTOR"/>
    <property type="match status" value="1"/>
</dbReference>
<comment type="caution">
    <text evidence="6">The sequence shown here is derived from an EMBL/GenBank/DDBJ whole genome shotgun (WGS) entry which is preliminary data.</text>
</comment>
<dbReference type="InterPro" id="IPR007110">
    <property type="entry name" value="Ig-like_dom"/>
</dbReference>
<keyword evidence="6" id="KW-0675">Receptor</keyword>
<organism evidence="6 7">
    <name type="scientific">Dissostichus eleginoides</name>
    <name type="common">Patagonian toothfish</name>
    <name type="synonym">Dissostichus amissus</name>
    <dbReference type="NCBI Taxonomy" id="100907"/>
    <lineage>
        <taxon>Eukaryota</taxon>
        <taxon>Metazoa</taxon>
        <taxon>Chordata</taxon>
        <taxon>Craniata</taxon>
        <taxon>Vertebrata</taxon>
        <taxon>Euteleostomi</taxon>
        <taxon>Actinopterygii</taxon>
        <taxon>Neopterygii</taxon>
        <taxon>Teleostei</taxon>
        <taxon>Neoteleostei</taxon>
        <taxon>Acanthomorphata</taxon>
        <taxon>Eupercaria</taxon>
        <taxon>Perciformes</taxon>
        <taxon>Notothenioidei</taxon>
        <taxon>Nototheniidae</taxon>
        <taxon>Dissostichus</taxon>
    </lineage>
</organism>
<evidence type="ECO:0000313" key="7">
    <source>
        <dbReference type="Proteomes" id="UP001228049"/>
    </source>
</evidence>
<evidence type="ECO:0000259" key="5">
    <source>
        <dbReference type="PROSITE" id="PS50835"/>
    </source>
</evidence>
<evidence type="ECO:0000256" key="3">
    <source>
        <dbReference type="SAM" id="MobiDB-lite"/>
    </source>
</evidence>
<keyword evidence="2" id="KW-1015">Disulfide bond</keyword>
<evidence type="ECO:0000313" key="6">
    <source>
        <dbReference type="EMBL" id="KAK1900459.1"/>
    </source>
</evidence>
<protein>
    <submittedName>
        <fullName evidence="6">Fc receptor-like B</fullName>
    </submittedName>
</protein>
<dbReference type="GO" id="GO:0007166">
    <property type="term" value="P:cell surface receptor signaling pathway"/>
    <property type="evidence" value="ECO:0007669"/>
    <property type="project" value="TreeGrafter"/>
</dbReference>
<dbReference type="PROSITE" id="PS50835">
    <property type="entry name" value="IG_LIKE"/>
    <property type="match status" value="1"/>
</dbReference>